<gene>
    <name evidence="2" type="ORF">DB769_11205</name>
    <name evidence="1" type="ORF">G3W61_10855</name>
</gene>
<comment type="caution">
    <text evidence="1">The sequence shown here is derived from an EMBL/GenBank/DDBJ whole genome shotgun (WGS) entry which is preliminary data.</text>
</comment>
<dbReference type="Proteomes" id="UP000289372">
    <property type="component" value="Unassembled WGS sequence"/>
</dbReference>
<proteinExistence type="predicted"/>
<evidence type="ECO:0000313" key="1">
    <source>
        <dbReference type="EMBL" id="NEL76747.1"/>
    </source>
</evidence>
<evidence type="ECO:0000313" key="2">
    <source>
        <dbReference type="EMBL" id="RXD53770.1"/>
    </source>
</evidence>
<keyword evidence="1" id="KW-0808">Transferase</keyword>
<evidence type="ECO:0000313" key="4">
    <source>
        <dbReference type="Proteomes" id="UP000471082"/>
    </source>
</evidence>
<evidence type="ECO:0000313" key="3">
    <source>
        <dbReference type="Proteomes" id="UP000289372"/>
    </source>
</evidence>
<dbReference type="EMBL" id="PUUL01000058">
    <property type="protein sequence ID" value="RXD53770.1"/>
    <property type="molecule type" value="Genomic_DNA"/>
</dbReference>
<reference evidence="2 3" key="1">
    <citation type="submission" date="2018-02" db="EMBL/GenBank/DDBJ databases">
        <title>Characterization of Xanthomonas diversity in transplant houses and field plants.</title>
        <authorList>
            <person name="Abrahamian P."/>
            <person name="Timilsina S."/>
            <person name="Minsavage G.V."/>
            <person name="Goss E.M."/>
            <person name="Jones J.B."/>
            <person name="Vallad G.E."/>
        </authorList>
    </citation>
    <scope>NUCLEOTIDE SEQUENCE [LARGE SCALE GENOMIC DNA]</scope>
    <source>
        <strain evidence="2 3">GEV2132</strain>
    </source>
</reference>
<dbReference type="GO" id="GO:0016740">
    <property type="term" value="F:transferase activity"/>
    <property type="evidence" value="ECO:0007669"/>
    <property type="project" value="UniProtKB-KW"/>
</dbReference>
<dbReference type="EMBL" id="JAAGYU010000041">
    <property type="protein sequence ID" value="NEL76747.1"/>
    <property type="molecule type" value="Genomic_DNA"/>
</dbReference>
<protein>
    <submittedName>
        <fullName evidence="1">DUF1923 family maltosyltransferase</fullName>
    </submittedName>
</protein>
<name>A0A6P0F468_XANPE</name>
<reference evidence="1 4" key="2">
    <citation type="submission" date="2019-11" db="EMBL/GenBank/DDBJ databases">
        <title>Genome-resolved metagenomics to study the prevalence of co-infection and intraspecific heterogeneity among plant pathogen metapopulations.</title>
        <authorList>
            <person name="Newberry E."/>
            <person name="Bhandari R."/>
            <person name="Kemble J."/>
            <person name="Sikora E."/>
            <person name="Potnis N."/>
        </authorList>
    </citation>
    <scope>NUCLEOTIDE SEQUENCE [LARGE SCALE GENOMIC DNA]</scope>
    <source>
        <strain evidence="1">Xp_Tom_Tuscaloosa_18b</strain>
    </source>
</reference>
<organism evidence="1 4">
    <name type="scientific">Xanthomonas perforans</name>
    <dbReference type="NCBI Taxonomy" id="442694"/>
    <lineage>
        <taxon>Bacteria</taxon>
        <taxon>Pseudomonadati</taxon>
        <taxon>Pseudomonadota</taxon>
        <taxon>Gammaproteobacteria</taxon>
        <taxon>Lysobacterales</taxon>
        <taxon>Lysobacteraceae</taxon>
        <taxon>Xanthomonas</taxon>
    </lineage>
</organism>
<dbReference type="Proteomes" id="UP000471082">
    <property type="component" value="Unassembled WGS sequence"/>
</dbReference>
<sequence length="34" mass="3870">MGEPREQIQGRFWSGQFVHQAKVAFRPLDGGLVQ</sequence>
<dbReference type="AlphaFoldDB" id="A0A6P0F468"/>
<accession>A0A6P0F468</accession>